<name>A0AAD7QCZ9_QUISA</name>
<dbReference type="InterPro" id="IPR023213">
    <property type="entry name" value="CAT-like_dom_sf"/>
</dbReference>
<dbReference type="GO" id="GO:0016747">
    <property type="term" value="F:acyltransferase activity, transferring groups other than amino-acyl groups"/>
    <property type="evidence" value="ECO:0007669"/>
    <property type="project" value="TreeGrafter"/>
</dbReference>
<evidence type="ECO:0000313" key="3">
    <source>
        <dbReference type="Proteomes" id="UP001163823"/>
    </source>
</evidence>
<comment type="caution">
    <text evidence="2">The sequence shown here is derived from an EMBL/GenBank/DDBJ whole genome shotgun (WGS) entry which is preliminary data.</text>
</comment>
<gene>
    <name evidence="2" type="ORF">O6P43_002608</name>
</gene>
<dbReference type="PANTHER" id="PTHR31642">
    <property type="entry name" value="TRICHOTHECENE 3-O-ACETYLTRANSFERASE"/>
    <property type="match status" value="1"/>
</dbReference>
<dbReference type="Proteomes" id="UP001163823">
    <property type="component" value="Chromosome 2"/>
</dbReference>
<dbReference type="Gene3D" id="3.30.559.10">
    <property type="entry name" value="Chloramphenicol acetyltransferase-like domain"/>
    <property type="match status" value="2"/>
</dbReference>
<protein>
    <submittedName>
        <fullName evidence="2">Protein ECERIFERUM 26</fullName>
    </submittedName>
</protein>
<dbReference type="Pfam" id="PF02458">
    <property type="entry name" value="Transferase"/>
    <property type="match status" value="1"/>
</dbReference>
<organism evidence="2 3">
    <name type="scientific">Quillaja saponaria</name>
    <name type="common">Soap bark tree</name>
    <dbReference type="NCBI Taxonomy" id="32244"/>
    <lineage>
        <taxon>Eukaryota</taxon>
        <taxon>Viridiplantae</taxon>
        <taxon>Streptophyta</taxon>
        <taxon>Embryophyta</taxon>
        <taxon>Tracheophyta</taxon>
        <taxon>Spermatophyta</taxon>
        <taxon>Magnoliopsida</taxon>
        <taxon>eudicotyledons</taxon>
        <taxon>Gunneridae</taxon>
        <taxon>Pentapetalae</taxon>
        <taxon>rosids</taxon>
        <taxon>fabids</taxon>
        <taxon>Fabales</taxon>
        <taxon>Quillajaceae</taxon>
        <taxon>Quillaja</taxon>
    </lineage>
</organism>
<dbReference type="EMBL" id="JARAOO010000002">
    <property type="protein sequence ID" value="KAJ7979183.1"/>
    <property type="molecule type" value="Genomic_DNA"/>
</dbReference>
<dbReference type="KEGG" id="qsa:O6P43_002608"/>
<dbReference type="AlphaFoldDB" id="A0AAD7QCZ9"/>
<sequence length="410" mass="46345">MVLSQQEGNGLIYNFKISSVGPGWSSGSDLVHYPSGMDLAMKLHYLKVVYLFNSEAAQGLTIMRIKEAMFKWLHHYYIACGRFRRSDSGRPFMKYNDCGARLFEAKCEKTIDEWIEMKDWSLHWTRIIILSFSLNAASEFINSWGTVMAGLPLKFEKLNPMPQKPINPSTIEKELLSAKRVDPVGDHWITANNCKMDTFSFCITTTQLSNIQRKIWGPNFDQASIFESLCAIIWQCIAKVREGSETKIVTLCKNDLSKSGHGTLGNYQIISNVVAQFPIVDTDLKQLAALLVDRAVNERNEIEEAVERDNGVTDFFVYGANLTFVDLEEVDLYELTLKGHKPKFVYYTIEGVGNEGAVLVLPWIQGGRKDGGGQGRLVTIIFPENQMLELKSELKEKGVLLEVESDVEEE</sequence>
<reference evidence="2" key="1">
    <citation type="journal article" date="2023" name="Science">
        <title>Elucidation of the pathway for biosynthesis of saponin adjuvants from the soapbark tree.</title>
        <authorList>
            <person name="Reed J."/>
            <person name="Orme A."/>
            <person name="El-Demerdash A."/>
            <person name="Owen C."/>
            <person name="Martin L.B.B."/>
            <person name="Misra R.C."/>
            <person name="Kikuchi S."/>
            <person name="Rejzek M."/>
            <person name="Martin A.C."/>
            <person name="Harkess A."/>
            <person name="Leebens-Mack J."/>
            <person name="Louveau T."/>
            <person name="Stephenson M.J."/>
            <person name="Osbourn A."/>
        </authorList>
    </citation>
    <scope>NUCLEOTIDE SEQUENCE</scope>
    <source>
        <strain evidence="2">S10</strain>
    </source>
</reference>
<evidence type="ECO:0000313" key="2">
    <source>
        <dbReference type="EMBL" id="KAJ7979183.1"/>
    </source>
</evidence>
<dbReference type="PANTHER" id="PTHR31642:SF115">
    <property type="entry name" value="PROTEIN ECERIFERUM 26-LIKE"/>
    <property type="match status" value="1"/>
</dbReference>
<dbReference type="InterPro" id="IPR050317">
    <property type="entry name" value="Plant_Fungal_Acyltransferase"/>
</dbReference>
<keyword evidence="3" id="KW-1185">Reference proteome</keyword>
<accession>A0AAD7QCZ9</accession>
<evidence type="ECO:0000256" key="1">
    <source>
        <dbReference type="ARBA" id="ARBA00009861"/>
    </source>
</evidence>
<comment type="similarity">
    <text evidence="1">Belongs to the plant acyltransferase family.</text>
</comment>
<proteinExistence type="inferred from homology"/>